<dbReference type="STRING" id="1121291.SAMN02745134_01987"/>
<evidence type="ECO:0000313" key="2">
    <source>
        <dbReference type="Proteomes" id="UP000192468"/>
    </source>
</evidence>
<dbReference type="Proteomes" id="UP000192468">
    <property type="component" value="Unassembled WGS sequence"/>
</dbReference>
<gene>
    <name evidence="1" type="ORF">SAMN02745134_01987</name>
</gene>
<evidence type="ECO:0000313" key="1">
    <source>
        <dbReference type="EMBL" id="SMC23791.1"/>
    </source>
</evidence>
<sequence length="109" mass="12567">MSNRKVLENYYSDINNQVELLGKLTNSYRLLIGGAGELNGIALATKNDVRNAIKRVNKLGQVIDNILCEMNEHDKAYIKYCKLKDELMRELVDKVYISDEIEEEFKKTP</sequence>
<proteinExistence type="predicted"/>
<organism evidence="1 2">
    <name type="scientific">Clostridium acidisoli DSM 12555</name>
    <dbReference type="NCBI Taxonomy" id="1121291"/>
    <lineage>
        <taxon>Bacteria</taxon>
        <taxon>Bacillati</taxon>
        <taxon>Bacillota</taxon>
        <taxon>Clostridia</taxon>
        <taxon>Eubacteriales</taxon>
        <taxon>Clostridiaceae</taxon>
        <taxon>Clostridium</taxon>
    </lineage>
</organism>
<dbReference type="RefSeq" id="WP_084115636.1">
    <property type="nucleotide sequence ID" value="NZ_FWXH01000006.1"/>
</dbReference>
<name>A0A1W1XJS6_9CLOT</name>
<dbReference type="EMBL" id="FWXH01000006">
    <property type="protein sequence ID" value="SMC23791.1"/>
    <property type="molecule type" value="Genomic_DNA"/>
</dbReference>
<protein>
    <submittedName>
        <fullName evidence="1">Uncharacterized protein</fullName>
    </submittedName>
</protein>
<dbReference type="AlphaFoldDB" id="A0A1W1XJS6"/>
<keyword evidence="2" id="KW-1185">Reference proteome</keyword>
<accession>A0A1W1XJS6</accession>
<dbReference type="OrthoDB" id="1680245at2"/>
<reference evidence="1 2" key="1">
    <citation type="submission" date="2017-04" db="EMBL/GenBank/DDBJ databases">
        <authorList>
            <person name="Afonso C.L."/>
            <person name="Miller P.J."/>
            <person name="Scott M.A."/>
            <person name="Spackman E."/>
            <person name="Goraichik I."/>
            <person name="Dimitrov K.M."/>
            <person name="Suarez D.L."/>
            <person name="Swayne D.E."/>
        </authorList>
    </citation>
    <scope>NUCLEOTIDE SEQUENCE [LARGE SCALE GENOMIC DNA]</scope>
    <source>
        <strain evidence="1 2">DSM 12555</strain>
    </source>
</reference>